<evidence type="ECO:0000256" key="3">
    <source>
        <dbReference type="ARBA" id="ARBA00022692"/>
    </source>
</evidence>
<evidence type="ECO:0000256" key="2">
    <source>
        <dbReference type="ARBA" id="ARBA00022448"/>
    </source>
</evidence>
<feature type="transmembrane region" description="Helical" evidence="6">
    <location>
        <begin position="110"/>
        <end position="137"/>
    </location>
</feature>
<dbReference type="EMBL" id="CP014167">
    <property type="protein sequence ID" value="ANS73238.1"/>
    <property type="molecule type" value="Genomic_DNA"/>
</dbReference>
<dbReference type="Proteomes" id="UP000092573">
    <property type="component" value="Chromosome"/>
</dbReference>
<evidence type="ECO:0000256" key="6">
    <source>
        <dbReference type="RuleBase" id="RU363032"/>
    </source>
</evidence>
<keyword evidence="3 6" id="KW-0812">Transmembrane</keyword>
<dbReference type="Pfam" id="PF00528">
    <property type="entry name" value="BPD_transp_1"/>
    <property type="match status" value="1"/>
</dbReference>
<feature type="transmembrane region" description="Helical" evidence="6">
    <location>
        <begin position="201"/>
        <end position="226"/>
    </location>
</feature>
<evidence type="ECO:0000256" key="5">
    <source>
        <dbReference type="ARBA" id="ARBA00023136"/>
    </source>
</evidence>
<sequence length="297" mass="32806">MRRNIMLWVGCLMLAILLFVTFVGPYLPFIDVTPVPSRLSDSGKLTLPPYKYSAENPLGSDKFGVDNLSRIIVGAKETLLLAGSIALLRYVIGFPLGVMARNKKGGAHNLISILNHVFSFFPTLIAAAAFMSLPLLVQVHLRTFWIVLFLAFIEVGRVAVLVQQQTSRISQELYIEAGNALGLSPLRMAKNHYLPAMTPELIVNLCLDFGKSVLLIGQLGVLHIFIAQRYSSFAGMLNTSNDWGSMLAAHISEIFVSKFQYVLIPSMAILFAILTFNVLGEGLRHLFNRRPSSGRVI</sequence>
<feature type="domain" description="ABC transmembrane type-1" evidence="7">
    <location>
        <begin position="75"/>
        <end position="280"/>
    </location>
</feature>
<dbReference type="InterPro" id="IPR000515">
    <property type="entry name" value="MetI-like"/>
</dbReference>
<evidence type="ECO:0000313" key="9">
    <source>
        <dbReference type="Proteomes" id="UP000092573"/>
    </source>
</evidence>
<dbReference type="AlphaFoldDB" id="A0A1B1MVN6"/>
<reference evidence="8 9" key="1">
    <citation type="submission" date="2016-01" db="EMBL/GenBank/DDBJ databases">
        <title>Complete Genome Sequence of Paenibacillus yonginensis DCY84, a novel Plant Growth-Promoting Bacteria with Elicitation of Induced Systemic Resistance.</title>
        <authorList>
            <person name="Kim Y.J."/>
            <person name="Yang D.C."/>
            <person name="Sukweenadhi J."/>
        </authorList>
    </citation>
    <scope>NUCLEOTIDE SEQUENCE [LARGE SCALE GENOMIC DNA]</scope>
    <source>
        <strain evidence="8 9">DCY84</strain>
    </source>
</reference>
<gene>
    <name evidence="8" type="ORF">AWM70_00430</name>
</gene>
<dbReference type="RefSeq" id="WP_068693363.1">
    <property type="nucleotide sequence ID" value="NZ_CP014167.1"/>
</dbReference>
<dbReference type="PANTHER" id="PTHR43839:SF3">
    <property type="entry name" value="OLIGOPEPTIDE ABC TRANSPORTER, PERMEASE PROTEIN"/>
    <property type="match status" value="1"/>
</dbReference>
<dbReference type="PROSITE" id="PS50928">
    <property type="entry name" value="ABC_TM1"/>
    <property type="match status" value="1"/>
</dbReference>
<dbReference type="Gene3D" id="1.10.3720.10">
    <property type="entry name" value="MetI-like"/>
    <property type="match status" value="1"/>
</dbReference>
<dbReference type="GO" id="GO:0005886">
    <property type="term" value="C:plasma membrane"/>
    <property type="evidence" value="ECO:0007669"/>
    <property type="project" value="UniProtKB-SubCell"/>
</dbReference>
<name>A0A1B1MVN6_9BACL</name>
<organism evidence="8 9">
    <name type="scientific">Paenibacillus yonginensis</name>
    <dbReference type="NCBI Taxonomy" id="1462996"/>
    <lineage>
        <taxon>Bacteria</taxon>
        <taxon>Bacillati</taxon>
        <taxon>Bacillota</taxon>
        <taxon>Bacilli</taxon>
        <taxon>Bacillales</taxon>
        <taxon>Paenibacillaceae</taxon>
        <taxon>Paenibacillus</taxon>
    </lineage>
</organism>
<dbReference type="InterPro" id="IPR035906">
    <property type="entry name" value="MetI-like_sf"/>
</dbReference>
<dbReference type="PANTHER" id="PTHR43839">
    <property type="entry name" value="OPPC IN A BINDING PROTEIN-DEPENDENT TRANSPORT SYSTEM"/>
    <property type="match status" value="1"/>
</dbReference>
<protein>
    <submittedName>
        <fullName evidence="8">ABC transporter permease</fullName>
    </submittedName>
</protein>
<feature type="transmembrane region" description="Helical" evidence="6">
    <location>
        <begin position="259"/>
        <end position="280"/>
    </location>
</feature>
<dbReference type="CDD" id="cd06261">
    <property type="entry name" value="TM_PBP2"/>
    <property type="match status" value="1"/>
</dbReference>
<comment type="similarity">
    <text evidence="6">Belongs to the binding-protein-dependent transport system permease family.</text>
</comment>
<comment type="subcellular location">
    <subcellularLocation>
        <location evidence="6">Cell membrane</location>
        <topology evidence="6">Multi-pass membrane protein</topology>
    </subcellularLocation>
    <subcellularLocation>
        <location evidence="1">Membrane</location>
        <topology evidence="1">Multi-pass membrane protein</topology>
    </subcellularLocation>
</comment>
<evidence type="ECO:0000256" key="4">
    <source>
        <dbReference type="ARBA" id="ARBA00022989"/>
    </source>
</evidence>
<proteinExistence type="inferred from homology"/>
<evidence type="ECO:0000256" key="1">
    <source>
        <dbReference type="ARBA" id="ARBA00004141"/>
    </source>
</evidence>
<dbReference type="GO" id="GO:0055085">
    <property type="term" value="P:transmembrane transport"/>
    <property type="evidence" value="ECO:0007669"/>
    <property type="project" value="InterPro"/>
</dbReference>
<keyword evidence="9" id="KW-1185">Reference proteome</keyword>
<dbReference type="STRING" id="1462996.AWM70_00430"/>
<dbReference type="SUPFAM" id="SSF161098">
    <property type="entry name" value="MetI-like"/>
    <property type="match status" value="1"/>
</dbReference>
<dbReference type="OrthoDB" id="2376472at2"/>
<evidence type="ECO:0000313" key="8">
    <source>
        <dbReference type="EMBL" id="ANS73238.1"/>
    </source>
</evidence>
<feature type="transmembrane region" description="Helical" evidence="6">
    <location>
        <begin position="7"/>
        <end position="27"/>
    </location>
</feature>
<feature type="transmembrane region" description="Helical" evidence="6">
    <location>
        <begin position="143"/>
        <end position="162"/>
    </location>
</feature>
<accession>A0A1B1MVN6</accession>
<keyword evidence="2 6" id="KW-0813">Transport</keyword>
<keyword evidence="5 6" id="KW-0472">Membrane</keyword>
<dbReference type="KEGG" id="pyg:AWM70_00430"/>
<evidence type="ECO:0000259" key="7">
    <source>
        <dbReference type="PROSITE" id="PS50928"/>
    </source>
</evidence>
<feature type="transmembrane region" description="Helical" evidence="6">
    <location>
        <begin position="79"/>
        <end position="98"/>
    </location>
</feature>
<keyword evidence="4 6" id="KW-1133">Transmembrane helix</keyword>